<comment type="caution">
    <text evidence="2">The sequence shown here is derived from an EMBL/GenBank/DDBJ whole genome shotgun (WGS) entry which is preliminary data.</text>
</comment>
<dbReference type="AlphaFoldDB" id="A0AA89BES3"/>
<protein>
    <submittedName>
        <fullName evidence="2">Uncharacterized protein</fullName>
    </submittedName>
</protein>
<sequence length="189" mass="20225">MKAMNGRAAAAFLTVTSDLLPPRNSTRELNVQCLTKGNLSLQLNAWVAQEQTVEMRSCGLRDLPQRRLVFGGEEGGRAAVAGSRVYWTNSGGMTVVGLTTLAVHSRNTVRSSSCGNPVGGAGQAALCHFLVKALANQLEDQPEHSVFIVNGKLIFVEVAKTETPAEDAKTTKREFSLGKMKAPLPGHVH</sequence>
<proteinExistence type="predicted"/>
<evidence type="ECO:0000313" key="2">
    <source>
        <dbReference type="EMBL" id="KAK3033977.1"/>
    </source>
</evidence>
<feature type="region of interest" description="Disordered" evidence="1">
    <location>
        <begin position="165"/>
        <end position="189"/>
    </location>
</feature>
<evidence type="ECO:0000313" key="3">
    <source>
        <dbReference type="Proteomes" id="UP001188597"/>
    </source>
</evidence>
<evidence type="ECO:0000256" key="1">
    <source>
        <dbReference type="SAM" id="MobiDB-lite"/>
    </source>
</evidence>
<feature type="non-terminal residue" evidence="2">
    <location>
        <position position="1"/>
    </location>
</feature>
<dbReference type="Proteomes" id="UP001188597">
    <property type="component" value="Unassembled WGS sequence"/>
</dbReference>
<dbReference type="EMBL" id="JAVXUP010000216">
    <property type="protein sequence ID" value="KAK3033977.1"/>
    <property type="molecule type" value="Genomic_DNA"/>
</dbReference>
<gene>
    <name evidence="2" type="ORF">RJ639_034141</name>
</gene>
<keyword evidence="3" id="KW-1185">Reference proteome</keyword>
<reference evidence="2" key="1">
    <citation type="submission" date="2022-12" db="EMBL/GenBank/DDBJ databases">
        <title>Draft genome assemblies for two species of Escallonia (Escalloniales).</title>
        <authorList>
            <person name="Chanderbali A."/>
            <person name="Dervinis C."/>
            <person name="Anghel I."/>
            <person name="Soltis D."/>
            <person name="Soltis P."/>
            <person name="Zapata F."/>
        </authorList>
    </citation>
    <scope>NUCLEOTIDE SEQUENCE</scope>
    <source>
        <strain evidence="2">UCBG64.0493</strain>
        <tissue evidence="2">Leaf</tissue>
    </source>
</reference>
<organism evidence="2 3">
    <name type="scientific">Escallonia herrerae</name>
    <dbReference type="NCBI Taxonomy" id="1293975"/>
    <lineage>
        <taxon>Eukaryota</taxon>
        <taxon>Viridiplantae</taxon>
        <taxon>Streptophyta</taxon>
        <taxon>Embryophyta</taxon>
        <taxon>Tracheophyta</taxon>
        <taxon>Spermatophyta</taxon>
        <taxon>Magnoliopsida</taxon>
        <taxon>eudicotyledons</taxon>
        <taxon>Gunneridae</taxon>
        <taxon>Pentapetalae</taxon>
        <taxon>asterids</taxon>
        <taxon>campanulids</taxon>
        <taxon>Escalloniales</taxon>
        <taxon>Escalloniaceae</taxon>
        <taxon>Escallonia</taxon>
    </lineage>
</organism>
<feature type="compositionally biased region" description="Basic and acidic residues" evidence="1">
    <location>
        <begin position="166"/>
        <end position="176"/>
    </location>
</feature>
<accession>A0AA89BES3</accession>
<name>A0AA89BES3_9ASTE</name>